<comment type="caution">
    <text evidence="2">The sequence shown here is derived from an EMBL/GenBank/DDBJ whole genome shotgun (WGS) entry which is preliminary data.</text>
</comment>
<sequence length="83" mass="9536">MFNFILQGLFVNINLTLINMGGSFMVISGKGDIQPSYLENGLYFLLRLVANLYLLVVAMISWNIYRINKCLPLKYALKINFLK</sequence>
<keyword evidence="1" id="KW-0472">Membrane</keyword>
<organism evidence="2 3">
    <name type="scientific">Algoriphagus ratkowskyi</name>
    <dbReference type="NCBI Taxonomy" id="57028"/>
    <lineage>
        <taxon>Bacteria</taxon>
        <taxon>Pseudomonadati</taxon>
        <taxon>Bacteroidota</taxon>
        <taxon>Cytophagia</taxon>
        <taxon>Cytophagales</taxon>
        <taxon>Cyclobacteriaceae</taxon>
        <taxon>Algoriphagus</taxon>
    </lineage>
</organism>
<name>A0A2W7RJR0_9BACT</name>
<protein>
    <submittedName>
        <fullName evidence="2">Uncharacterized protein</fullName>
    </submittedName>
</protein>
<dbReference type="EMBL" id="QKZU01000001">
    <property type="protein sequence ID" value="PZX61088.1"/>
    <property type="molecule type" value="Genomic_DNA"/>
</dbReference>
<evidence type="ECO:0000313" key="3">
    <source>
        <dbReference type="Proteomes" id="UP000249115"/>
    </source>
</evidence>
<accession>A0A2W7RJR0</accession>
<dbReference type="AlphaFoldDB" id="A0A2W7RJR0"/>
<keyword evidence="1" id="KW-0812">Transmembrane</keyword>
<proteinExistence type="predicted"/>
<evidence type="ECO:0000313" key="2">
    <source>
        <dbReference type="EMBL" id="PZX61088.1"/>
    </source>
</evidence>
<evidence type="ECO:0000256" key="1">
    <source>
        <dbReference type="SAM" id="Phobius"/>
    </source>
</evidence>
<keyword evidence="1" id="KW-1133">Transmembrane helix</keyword>
<reference evidence="2 3" key="1">
    <citation type="submission" date="2018-06" db="EMBL/GenBank/DDBJ databases">
        <title>Genomic Encyclopedia of Archaeal and Bacterial Type Strains, Phase II (KMG-II): from individual species to whole genera.</title>
        <authorList>
            <person name="Goeker M."/>
        </authorList>
    </citation>
    <scope>NUCLEOTIDE SEQUENCE [LARGE SCALE GENOMIC DNA]</scope>
    <source>
        <strain evidence="2 3">DSM 22686</strain>
    </source>
</reference>
<dbReference type="Proteomes" id="UP000249115">
    <property type="component" value="Unassembled WGS sequence"/>
</dbReference>
<feature type="transmembrane region" description="Helical" evidence="1">
    <location>
        <begin position="41"/>
        <end position="65"/>
    </location>
</feature>
<gene>
    <name evidence="2" type="ORF">LV84_00076</name>
</gene>
<feature type="transmembrane region" description="Helical" evidence="1">
    <location>
        <begin position="9"/>
        <end position="29"/>
    </location>
</feature>